<gene>
    <name evidence="1" type="ORF">XM38_039420</name>
</gene>
<evidence type="ECO:0000313" key="2">
    <source>
        <dbReference type="Proteomes" id="UP000191901"/>
    </source>
</evidence>
<reference evidence="1 2" key="1">
    <citation type="journal article" date="2016" name="Biochim. Biophys. Acta">
        <title>Characterization of red-shifted phycobilisomes isolated from the chlorophyll f-containing cyanobacterium Halomicronema hongdechloris.</title>
        <authorList>
            <person name="Li Y."/>
            <person name="Lin Y."/>
            <person name="Garvey C.J."/>
            <person name="Birch D."/>
            <person name="Corkery R.W."/>
            <person name="Loughlin P.C."/>
            <person name="Scheer H."/>
            <person name="Willows R.D."/>
            <person name="Chen M."/>
        </authorList>
    </citation>
    <scope>NUCLEOTIDE SEQUENCE [LARGE SCALE GENOMIC DNA]</scope>
    <source>
        <strain evidence="1 2">C2206</strain>
    </source>
</reference>
<dbReference type="InterPro" id="IPR029060">
    <property type="entry name" value="PIN-like_dom_sf"/>
</dbReference>
<dbReference type="Pfam" id="PF11848">
    <property type="entry name" value="DUF3368"/>
    <property type="match status" value="1"/>
</dbReference>
<dbReference type="SUPFAM" id="SSF88723">
    <property type="entry name" value="PIN domain-like"/>
    <property type="match status" value="1"/>
</dbReference>
<organism evidence="1 2">
    <name type="scientific">Halomicronema hongdechloris C2206</name>
    <dbReference type="NCBI Taxonomy" id="1641165"/>
    <lineage>
        <taxon>Bacteria</taxon>
        <taxon>Bacillati</taxon>
        <taxon>Cyanobacteriota</taxon>
        <taxon>Cyanophyceae</taxon>
        <taxon>Nodosilineales</taxon>
        <taxon>Nodosilineaceae</taxon>
        <taxon>Halomicronema</taxon>
    </lineage>
</organism>
<dbReference type="AlphaFoldDB" id="A0A1Z3HRN2"/>
<proteinExistence type="predicted"/>
<dbReference type="RefSeq" id="WP_080808270.1">
    <property type="nucleotide sequence ID" value="NZ_CP021983.2"/>
</dbReference>
<dbReference type="KEGG" id="hhg:XM38_039420"/>
<dbReference type="EMBL" id="CP021983">
    <property type="protein sequence ID" value="ASC72981.1"/>
    <property type="molecule type" value="Genomic_DNA"/>
</dbReference>
<protein>
    <recommendedName>
        <fullName evidence="3">PIN domain-containing protein</fullName>
    </recommendedName>
</protein>
<sequence length="161" mass="18191">MILLSDANVLIDLGYVDGLSVLTQLGTVEVLDVVFDECCHPRQPDLPEAIVTAGIQTVTVTQEWALLARAYQRGPLSFQDALCLYYAKTYQRLLLTNEKPLRRSCQKQQVPVHGTLWIIQSVYERQLASAELLCEWLSILKRHNRRLPKAEVNILAKSIGC</sequence>
<evidence type="ECO:0008006" key="3">
    <source>
        <dbReference type="Google" id="ProtNLM"/>
    </source>
</evidence>
<name>A0A1Z3HRN2_9CYAN</name>
<dbReference type="InterPro" id="IPR021799">
    <property type="entry name" value="PIN-like_prokaryotic"/>
</dbReference>
<dbReference type="Proteomes" id="UP000191901">
    <property type="component" value="Chromosome"/>
</dbReference>
<dbReference type="OrthoDB" id="573212at2"/>
<keyword evidence="2" id="KW-1185">Reference proteome</keyword>
<accession>A0A1Z3HRN2</accession>
<evidence type="ECO:0000313" key="1">
    <source>
        <dbReference type="EMBL" id="ASC72981.1"/>
    </source>
</evidence>